<gene>
    <name evidence="2" type="ORF">PENSUB_13643</name>
</gene>
<feature type="compositionally biased region" description="Low complexity" evidence="1">
    <location>
        <begin position="78"/>
        <end position="91"/>
    </location>
</feature>
<evidence type="ECO:0000256" key="1">
    <source>
        <dbReference type="SAM" id="MobiDB-lite"/>
    </source>
</evidence>
<accession>A0A1Q5SNH8</accession>
<reference evidence="2 3" key="1">
    <citation type="submission" date="2016-10" db="EMBL/GenBank/DDBJ databases">
        <title>Genome sequence of the ascomycete fungus Penicillium subrubescens.</title>
        <authorList>
            <person name="De Vries R.P."/>
            <person name="Peng M."/>
            <person name="Dilokpimol A."/>
            <person name="Hilden K."/>
            <person name="Makela M.R."/>
            <person name="Grigoriev I."/>
            <person name="Riley R."/>
            <person name="Granchi Z."/>
        </authorList>
    </citation>
    <scope>NUCLEOTIDE SEQUENCE [LARGE SCALE GENOMIC DNA]</scope>
    <source>
        <strain evidence="2 3">CBS 132785</strain>
    </source>
</reference>
<dbReference type="AlphaFoldDB" id="A0A1Q5SNH8"/>
<evidence type="ECO:0000313" key="2">
    <source>
        <dbReference type="EMBL" id="OKO89577.1"/>
    </source>
</evidence>
<evidence type="ECO:0000313" key="3">
    <source>
        <dbReference type="Proteomes" id="UP000186955"/>
    </source>
</evidence>
<keyword evidence="3" id="KW-1185">Reference proteome</keyword>
<feature type="region of interest" description="Disordered" evidence="1">
    <location>
        <begin position="65"/>
        <end position="103"/>
    </location>
</feature>
<protein>
    <submittedName>
        <fullName evidence="2">Uncharacterized protein</fullName>
    </submittedName>
</protein>
<organism evidence="2 3">
    <name type="scientific">Penicillium subrubescens</name>
    <dbReference type="NCBI Taxonomy" id="1316194"/>
    <lineage>
        <taxon>Eukaryota</taxon>
        <taxon>Fungi</taxon>
        <taxon>Dikarya</taxon>
        <taxon>Ascomycota</taxon>
        <taxon>Pezizomycotina</taxon>
        <taxon>Eurotiomycetes</taxon>
        <taxon>Eurotiomycetidae</taxon>
        <taxon>Eurotiales</taxon>
        <taxon>Aspergillaceae</taxon>
        <taxon>Penicillium</taxon>
    </lineage>
</organism>
<dbReference type="Proteomes" id="UP000186955">
    <property type="component" value="Unassembled WGS sequence"/>
</dbReference>
<name>A0A1Q5SNH8_9EURO</name>
<proteinExistence type="predicted"/>
<feature type="region of interest" description="Disordered" evidence="1">
    <location>
        <begin position="1"/>
        <end position="22"/>
    </location>
</feature>
<dbReference type="EMBL" id="MNBE01000773">
    <property type="protein sequence ID" value="OKO89577.1"/>
    <property type="molecule type" value="Genomic_DNA"/>
</dbReference>
<feature type="compositionally biased region" description="Polar residues" evidence="1">
    <location>
        <begin position="66"/>
        <end position="77"/>
    </location>
</feature>
<comment type="caution">
    <text evidence="2">The sequence shown here is derived from an EMBL/GenBank/DDBJ whole genome shotgun (WGS) entry which is preliminary data.</text>
</comment>
<sequence length="103" mass="10299">MSSSSSDGDATPRALSPQPEIGCTHSEIAEAVYEAVNRQLARDGGNAPERLAATAAVAVIIEATRPDSTADTQSHTDATAGGSASPPAQAAVDAGPFGSLSYE</sequence>